<dbReference type="EMBL" id="LBXZ01000008">
    <property type="protein sequence ID" value="KKR40500.1"/>
    <property type="molecule type" value="Genomic_DNA"/>
</dbReference>
<organism evidence="1 2">
    <name type="scientific">Candidatus Yanofskybacteria bacterium GW2011_GWE2_40_11</name>
    <dbReference type="NCBI Taxonomy" id="1619033"/>
    <lineage>
        <taxon>Bacteria</taxon>
        <taxon>Candidatus Yanofskyibacteriota</taxon>
    </lineage>
</organism>
<proteinExistence type="predicted"/>
<dbReference type="AlphaFoldDB" id="A0A0G0T044"/>
<name>A0A0G0T044_9BACT</name>
<sequence length="95" mass="10711">MIRFDKTGRTVTIYQDDEYIGCIPHLNKNLVIGGVTISPADLRLVTRRLAFERGEVICDCCGEIAKFAEHRPAHDAYDCAACENRILVKREWATG</sequence>
<gene>
    <name evidence="1" type="ORF">UT75_C0008G0022</name>
</gene>
<evidence type="ECO:0000313" key="2">
    <source>
        <dbReference type="Proteomes" id="UP000034072"/>
    </source>
</evidence>
<dbReference type="Proteomes" id="UP000034072">
    <property type="component" value="Unassembled WGS sequence"/>
</dbReference>
<comment type="caution">
    <text evidence="1">The sequence shown here is derived from an EMBL/GenBank/DDBJ whole genome shotgun (WGS) entry which is preliminary data.</text>
</comment>
<accession>A0A0G0T044</accession>
<protein>
    <submittedName>
        <fullName evidence="1">Uncharacterized protein</fullName>
    </submittedName>
</protein>
<evidence type="ECO:0000313" key="1">
    <source>
        <dbReference type="EMBL" id="KKR40500.1"/>
    </source>
</evidence>
<reference evidence="1 2" key="1">
    <citation type="journal article" date="2015" name="Nature">
        <title>rRNA introns, odd ribosomes, and small enigmatic genomes across a large radiation of phyla.</title>
        <authorList>
            <person name="Brown C.T."/>
            <person name="Hug L.A."/>
            <person name="Thomas B.C."/>
            <person name="Sharon I."/>
            <person name="Castelle C.J."/>
            <person name="Singh A."/>
            <person name="Wilkins M.J."/>
            <person name="Williams K.H."/>
            <person name="Banfield J.F."/>
        </authorList>
    </citation>
    <scope>NUCLEOTIDE SEQUENCE [LARGE SCALE GENOMIC DNA]</scope>
</reference>